<gene>
    <name evidence="2" type="ORF">UXQ13_20690</name>
</gene>
<evidence type="ECO:0000313" key="2">
    <source>
        <dbReference type="EMBL" id="MEI4280906.1"/>
    </source>
</evidence>
<dbReference type="Pfam" id="PF13830">
    <property type="entry name" value="DUF4192"/>
    <property type="match status" value="1"/>
</dbReference>
<dbReference type="Proteomes" id="UP001373496">
    <property type="component" value="Unassembled WGS sequence"/>
</dbReference>
<reference evidence="2 3" key="1">
    <citation type="submission" date="2024-03" db="EMBL/GenBank/DDBJ databases">
        <title>Draft genome sequence of Klenkia terrae.</title>
        <authorList>
            <person name="Duangmal K."/>
            <person name="Chantavorakit T."/>
        </authorList>
    </citation>
    <scope>NUCLEOTIDE SEQUENCE [LARGE SCALE GENOMIC DNA]</scope>
    <source>
        <strain evidence="2 3">JCM 17786</strain>
    </source>
</reference>
<organism evidence="2 3">
    <name type="scientific">Klenkia terrae</name>
    <dbReference type="NCBI Taxonomy" id="1052259"/>
    <lineage>
        <taxon>Bacteria</taxon>
        <taxon>Bacillati</taxon>
        <taxon>Actinomycetota</taxon>
        <taxon>Actinomycetes</taxon>
        <taxon>Geodermatophilales</taxon>
        <taxon>Geodermatophilaceae</taxon>
        <taxon>Klenkia</taxon>
    </lineage>
</organism>
<comment type="caution">
    <text evidence="2">The sequence shown here is derived from an EMBL/GenBank/DDBJ whole genome shotgun (WGS) entry which is preliminary data.</text>
</comment>
<evidence type="ECO:0000313" key="3">
    <source>
        <dbReference type="Proteomes" id="UP001373496"/>
    </source>
</evidence>
<keyword evidence="3" id="KW-1185">Reference proteome</keyword>
<evidence type="ECO:0000256" key="1">
    <source>
        <dbReference type="SAM" id="MobiDB-lite"/>
    </source>
</evidence>
<name>A0ABU8EDH3_9ACTN</name>
<dbReference type="EMBL" id="JBAPLV010000031">
    <property type="protein sequence ID" value="MEI4280906.1"/>
    <property type="molecule type" value="Genomic_DNA"/>
</dbReference>
<feature type="compositionally biased region" description="Basic residues" evidence="1">
    <location>
        <begin position="1"/>
        <end position="16"/>
    </location>
</feature>
<dbReference type="RefSeq" id="WP_336392891.1">
    <property type="nucleotide sequence ID" value="NZ_JBAPLV010000031.1"/>
</dbReference>
<dbReference type="InterPro" id="IPR025447">
    <property type="entry name" value="DUF4192"/>
</dbReference>
<accession>A0ABU8EDH3</accession>
<proteinExistence type="predicted"/>
<protein>
    <submittedName>
        <fullName evidence="2">DUF4192 domain-containing protein</fullName>
    </submittedName>
</protein>
<sequence>MSNSRRPRRPPARPRRREPESVLRAGPAEFAAALPELLGFPPVESLVLLFLGGGDRPDRRMSLTLRLDLLPAEHDAEVARQVVARAEALRPWGALVFVVSEDPDDQVVLVRPDPWRGTPPRTDVLDRPTVPDLPRRSLVHAVIEELSTLGAQTVDAVLVRDGRWWSYPDVVPATGAGPGTPLDPDTSRLTGIAALRGEVIDPDRDAVVARAWPTRPTSAELAHVCRRADSALDVRIARGASLEALVDEGWDAVRRAVAACAPGSRAQLGDDELARVGVALTLVPVRDRALALTAGDDDDLLAAAEALWADLNARLPDELAAVPALLLGLSAWLRGAGVLAVAALERSLVCEPTSMAELVLQAVVANTEPQVLRAVLTDPEDLRAA</sequence>
<feature type="region of interest" description="Disordered" evidence="1">
    <location>
        <begin position="1"/>
        <end position="23"/>
    </location>
</feature>